<dbReference type="SUPFAM" id="SSF53187">
    <property type="entry name" value="Zn-dependent exopeptidases"/>
    <property type="match status" value="1"/>
</dbReference>
<dbReference type="SUPFAM" id="SSF55031">
    <property type="entry name" value="Bacterial exopeptidase dimerisation domain"/>
    <property type="match status" value="1"/>
</dbReference>
<dbReference type="CDD" id="cd03884">
    <property type="entry name" value="M20_bAS"/>
    <property type="match status" value="1"/>
</dbReference>
<gene>
    <name evidence="9" type="ORF">CJ255_01105</name>
</gene>
<name>A0A2A6RQ57_9CHLR</name>
<evidence type="ECO:0000259" key="8">
    <source>
        <dbReference type="Pfam" id="PF07687"/>
    </source>
</evidence>
<dbReference type="AlphaFoldDB" id="A0A2A6RQ57"/>
<reference evidence="10" key="1">
    <citation type="submission" date="2017-08" db="EMBL/GenBank/DDBJ databases">
        <authorList>
            <person name="Grouzdev D.S."/>
            <person name="Gaisin V.A."/>
            <person name="Rysina M.S."/>
            <person name="Gorlenko V.M."/>
        </authorList>
    </citation>
    <scope>NUCLEOTIDE SEQUENCE [LARGE SCALE GENOMIC DNA]</scope>
    <source>
        <strain evidence="10">Kir15-3F</strain>
    </source>
</reference>
<dbReference type="EMBL" id="NQWI01000002">
    <property type="protein sequence ID" value="PDW05010.1"/>
    <property type="molecule type" value="Genomic_DNA"/>
</dbReference>
<dbReference type="GO" id="GO:0046872">
    <property type="term" value="F:metal ion binding"/>
    <property type="evidence" value="ECO:0007669"/>
    <property type="project" value="UniProtKB-KW"/>
</dbReference>
<dbReference type="PANTHER" id="PTHR32494">
    <property type="entry name" value="ALLANTOATE DEIMINASE-RELATED"/>
    <property type="match status" value="1"/>
</dbReference>
<keyword evidence="5" id="KW-0378">Hydrolase</keyword>
<evidence type="ECO:0000256" key="1">
    <source>
        <dbReference type="ARBA" id="ARBA00001936"/>
    </source>
</evidence>
<dbReference type="InterPro" id="IPR036264">
    <property type="entry name" value="Bact_exopeptidase_dim_dom"/>
</dbReference>
<dbReference type="Pfam" id="PF01546">
    <property type="entry name" value="Peptidase_M20"/>
    <property type="match status" value="1"/>
</dbReference>
<comment type="similarity">
    <text evidence="2">Belongs to the peptidase M20 family.</text>
</comment>
<evidence type="ECO:0000256" key="5">
    <source>
        <dbReference type="ARBA" id="ARBA00022801"/>
    </source>
</evidence>
<keyword evidence="7" id="KW-0862">Zinc</keyword>
<feature type="domain" description="Peptidase M20 dimerisation" evidence="8">
    <location>
        <begin position="200"/>
        <end position="297"/>
    </location>
</feature>
<evidence type="ECO:0000313" key="9">
    <source>
        <dbReference type="EMBL" id="PDW05010.1"/>
    </source>
</evidence>
<feature type="binding site" evidence="7">
    <location>
        <position position="117"/>
    </location>
    <ligand>
        <name>Zn(2+)</name>
        <dbReference type="ChEBI" id="CHEBI:29105"/>
        <label>2</label>
    </ligand>
</feature>
<dbReference type="OrthoDB" id="9808195at2"/>
<keyword evidence="4 7" id="KW-0479">Metal-binding</keyword>
<dbReference type="Pfam" id="PF07687">
    <property type="entry name" value="M20_dimer"/>
    <property type="match status" value="1"/>
</dbReference>
<protein>
    <recommendedName>
        <fullName evidence="8">Peptidase M20 dimerisation domain-containing protein</fullName>
    </recommendedName>
</protein>
<comment type="cofactor">
    <cofactor evidence="1">
        <name>Mn(2+)</name>
        <dbReference type="ChEBI" id="CHEBI:29035"/>
    </cofactor>
</comment>
<dbReference type="Gene3D" id="3.30.70.360">
    <property type="match status" value="1"/>
</dbReference>
<dbReference type="InterPro" id="IPR011650">
    <property type="entry name" value="Peptidase_M20_dimer"/>
</dbReference>
<organism evidence="9 10">
    <name type="scientific">Candidatus Viridilinea mediisalina</name>
    <dbReference type="NCBI Taxonomy" id="2024553"/>
    <lineage>
        <taxon>Bacteria</taxon>
        <taxon>Bacillati</taxon>
        <taxon>Chloroflexota</taxon>
        <taxon>Chloroflexia</taxon>
        <taxon>Chloroflexales</taxon>
        <taxon>Chloroflexineae</taxon>
        <taxon>Oscillochloridaceae</taxon>
        <taxon>Candidatus Viridilinea</taxon>
    </lineage>
</organism>
<proteinExistence type="inferred from homology"/>
<accession>A0A2A6RQ57</accession>
<dbReference type="Gene3D" id="3.40.630.10">
    <property type="entry name" value="Zn peptidases"/>
    <property type="match status" value="1"/>
</dbReference>
<dbReference type="PIRSF" id="PIRSF001235">
    <property type="entry name" value="Amidase_carbamoylase"/>
    <property type="match status" value="1"/>
</dbReference>
<dbReference type="InterPro" id="IPR010158">
    <property type="entry name" value="Amidase_Cbmase"/>
</dbReference>
<keyword evidence="6" id="KW-0464">Manganese</keyword>
<dbReference type="GO" id="GO:0016813">
    <property type="term" value="F:hydrolase activity, acting on carbon-nitrogen (but not peptide) bonds, in linear amidines"/>
    <property type="evidence" value="ECO:0007669"/>
    <property type="project" value="InterPro"/>
</dbReference>
<comment type="caution">
    <text evidence="9">The sequence shown here is derived from an EMBL/GenBank/DDBJ whole genome shotgun (WGS) entry which is preliminary data.</text>
</comment>
<comment type="subunit">
    <text evidence="3">Homodimer.</text>
</comment>
<comment type="cofactor">
    <cofactor evidence="7">
        <name>Zn(2+)</name>
        <dbReference type="ChEBI" id="CHEBI:29105"/>
    </cofactor>
    <text evidence="7">Binds 2 Zn(2+) ions per subunit.</text>
</comment>
<evidence type="ECO:0000256" key="4">
    <source>
        <dbReference type="ARBA" id="ARBA00022723"/>
    </source>
</evidence>
<keyword evidence="10" id="KW-1185">Reference proteome</keyword>
<evidence type="ECO:0000256" key="2">
    <source>
        <dbReference type="ARBA" id="ARBA00006153"/>
    </source>
</evidence>
<dbReference type="Proteomes" id="UP000220527">
    <property type="component" value="Unassembled WGS sequence"/>
</dbReference>
<evidence type="ECO:0000256" key="3">
    <source>
        <dbReference type="ARBA" id="ARBA00011738"/>
    </source>
</evidence>
<feature type="binding site" evidence="7">
    <location>
        <position position="71"/>
    </location>
    <ligand>
        <name>Zn(2+)</name>
        <dbReference type="ChEBI" id="CHEBI:29105"/>
        <label>1</label>
    </ligand>
</feature>
<dbReference type="NCBIfam" id="TIGR01879">
    <property type="entry name" value="hydantase"/>
    <property type="match status" value="1"/>
</dbReference>
<feature type="binding site" evidence="7">
    <location>
        <position position="370"/>
    </location>
    <ligand>
        <name>Zn(2+)</name>
        <dbReference type="ChEBI" id="CHEBI:29105"/>
        <label>2</label>
    </ligand>
</feature>
<evidence type="ECO:0000256" key="6">
    <source>
        <dbReference type="ARBA" id="ARBA00023211"/>
    </source>
</evidence>
<dbReference type="PANTHER" id="PTHR32494:SF19">
    <property type="entry name" value="ALLANTOATE DEIMINASE-RELATED"/>
    <property type="match status" value="1"/>
</dbReference>
<sequence>MARCDELATLSCDAHTLTRPAYMPAMRAAHNRVSSWMRAAGMTVYEDAAGNLVGSYPANRSAARTLIIGAHLDTVRDAGRYNGSLGLLVAIAAVEALHRQERRLAAAIDVVAFANTEGLRFAPACTGSLALTGQLPKDALYAQDETGVSLEAAIREFGGDPEHLAQDARRPEDLLGYLEVQIGPTLEAQGQPLGLVTAIAGATHAQLTLRGTAGHAGALPMNLRHDALAGAAQLILAAEKIAQTTPGLVATIGQLALHPNAHNVIPGQVRLSLDLRHPDDDLRLQALNDLQERAMALAQQRGLQLTWEEVQSHPACTLTPTFCARLQQAIESAGCTPVALTSGTLHDAAILATFTNSAMLLVPSRSGLSHQPSEAVAPEAVAAAIAAVGRFLESL</sequence>
<evidence type="ECO:0000256" key="7">
    <source>
        <dbReference type="PIRSR" id="PIRSR001235-1"/>
    </source>
</evidence>
<evidence type="ECO:0000313" key="10">
    <source>
        <dbReference type="Proteomes" id="UP000220527"/>
    </source>
</evidence>
<dbReference type="InterPro" id="IPR002933">
    <property type="entry name" value="Peptidase_M20"/>
</dbReference>